<name>A0A091BKW9_9GAMM</name>
<dbReference type="SUPFAM" id="SSF53335">
    <property type="entry name" value="S-adenosyl-L-methionine-dependent methyltransferases"/>
    <property type="match status" value="1"/>
</dbReference>
<dbReference type="PANTHER" id="PTHR43542:SF1">
    <property type="entry name" value="METHYLTRANSFERASE"/>
    <property type="match status" value="1"/>
</dbReference>
<keyword evidence="1 3" id="KW-0489">Methyltransferase</keyword>
<dbReference type="CDD" id="cd02440">
    <property type="entry name" value="AdoMet_MTases"/>
    <property type="match status" value="1"/>
</dbReference>
<dbReference type="eggNOG" id="COG0742">
    <property type="taxonomic scope" value="Bacteria"/>
</dbReference>
<comment type="similarity">
    <text evidence="3">Belongs to the methyltransferase superfamily. RsmD family.</text>
</comment>
<gene>
    <name evidence="4" type="ORF">N789_02655</name>
</gene>
<dbReference type="InterPro" id="IPR029063">
    <property type="entry name" value="SAM-dependent_MTases_sf"/>
</dbReference>
<organism evidence="4 5">
    <name type="scientific">Arenimonas oryziterrae DSM 21050 = YC6267</name>
    <dbReference type="NCBI Taxonomy" id="1121015"/>
    <lineage>
        <taxon>Bacteria</taxon>
        <taxon>Pseudomonadati</taxon>
        <taxon>Pseudomonadota</taxon>
        <taxon>Gammaproteobacteria</taxon>
        <taxon>Lysobacterales</taxon>
        <taxon>Lysobacteraceae</taxon>
        <taxon>Arenimonas</taxon>
    </lineage>
</organism>
<keyword evidence="3" id="KW-0698">rRNA processing</keyword>
<evidence type="ECO:0000256" key="2">
    <source>
        <dbReference type="ARBA" id="ARBA00022679"/>
    </source>
</evidence>
<dbReference type="Pfam" id="PF03602">
    <property type="entry name" value="Cons_hypoth95"/>
    <property type="match status" value="1"/>
</dbReference>
<dbReference type="EMBL" id="AVCI01000001">
    <property type="protein sequence ID" value="KFN44940.1"/>
    <property type="molecule type" value="Genomic_DNA"/>
</dbReference>
<dbReference type="Proteomes" id="UP000029385">
    <property type="component" value="Unassembled WGS sequence"/>
</dbReference>
<evidence type="ECO:0000256" key="1">
    <source>
        <dbReference type="ARBA" id="ARBA00022603"/>
    </source>
</evidence>
<dbReference type="PIRSF" id="PIRSF004553">
    <property type="entry name" value="CHP00095"/>
    <property type="match status" value="1"/>
</dbReference>
<sequence length="195" mass="21415">MNKRPPGQVRIIAGTLRGSKLPVPDRPGLRPTGDRVRETLFNWLQQRIAGRRVLDLFAGTGALGFEAASRGAGEVVMVERDPVLADALRASAKRLHCEDLRIETADALAWLATPASARFDLVFLDPPFDAGLWDTAARALTPWLAESAQVYVERPPAADVQLPSHWQLLREGRTRDVHYALYATENRQAAATLGS</sequence>
<protein>
    <recommendedName>
        <fullName evidence="3">Ribosomal RNA small subunit methyltransferase D</fullName>
        <ecNumber evidence="3">2.1.1.171</ecNumber>
    </recommendedName>
</protein>
<dbReference type="RefSeq" id="WP_026802466.1">
    <property type="nucleotide sequence ID" value="NZ_ATVD01000002.1"/>
</dbReference>
<accession>A0A091BKW9</accession>
<evidence type="ECO:0000256" key="3">
    <source>
        <dbReference type="PIRNR" id="PIRNR004553"/>
    </source>
</evidence>
<keyword evidence="5" id="KW-1185">Reference proteome</keyword>
<proteinExistence type="inferred from homology"/>
<dbReference type="GO" id="GO:0052913">
    <property type="term" value="F:16S rRNA (guanine(966)-N(2))-methyltransferase activity"/>
    <property type="evidence" value="ECO:0007669"/>
    <property type="project" value="UniProtKB-EC"/>
</dbReference>
<dbReference type="InterPro" id="IPR004398">
    <property type="entry name" value="RNA_MeTrfase_RsmD"/>
</dbReference>
<dbReference type="STRING" id="1121015.GCA_000420545_01476"/>
<dbReference type="Gene3D" id="3.40.50.150">
    <property type="entry name" value="Vaccinia Virus protein VP39"/>
    <property type="match status" value="1"/>
</dbReference>
<dbReference type="EC" id="2.1.1.171" evidence="3"/>
<comment type="catalytic activity">
    <reaction evidence="3">
        <text>guanosine(966) in 16S rRNA + S-adenosyl-L-methionine = N(2)-methylguanosine(966) in 16S rRNA + S-adenosyl-L-homocysteine + H(+)</text>
        <dbReference type="Rhea" id="RHEA:23548"/>
        <dbReference type="Rhea" id="RHEA-COMP:10211"/>
        <dbReference type="Rhea" id="RHEA-COMP:10212"/>
        <dbReference type="ChEBI" id="CHEBI:15378"/>
        <dbReference type="ChEBI" id="CHEBI:57856"/>
        <dbReference type="ChEBI" id="CHEBI:59789"/>
        <dbReference type="ChEBI" id="CHEBI:74269"/>
        <dbReference type="ChEBI" id="CHEBI:74481"/>
        <dbReference type="EC" id="2.1.1.171"/>
    </reaction>
</comment>
<dbReference type="AlphaFoldDB" id="A0A091BKW9"/>
<keyword evidence="2 3" id="KW-0808">Transferase</keyword>
<keyword evidence="3" id="KW-0949">S-adenosyl-L-methionine</keyword>
<dbReference type="NCBIfam" id="TIGR00095">
    <property type="entry name" value="16S rRNA (guanine(966)-N(2))-methyltransferase RsmD"/>
    <property type="match status" value="1"/>
</dbReference>
<dbReference type="PANTHER" id="PTHR43542">
    <property type="entry name" value="METHYLTRANSFERASE"/>
    <property type="match status" value="1"/>
</dbReference>
<evidence type="ECO:0000313" key="4">
    <source>
        <dbReference type="EMBL" id="KFN44940.1"/>
    </source>
</evidence>
<reference evidence="4 5" key="1">
    <citation type="submission" date="2013-09" db="EMBL/GenBank/DDBJ databases">
        <title>Genome sequencing of Arenimonas oryziterrae.</title>
        <authorList>
            <person name="Chen F."/>
            <person name="Wang G."/>
        </authorList>
    </citation>
    <scope>NUCLEOTIDE SEQUENCE [LARGE SCALE GENOMIC DNA]</scope>
    <source>
        <strain evidence="4 5">YC6267</strain>
    </source>
</reference>
<comment type="caution">
    <text evidence="4">The sequence shown here is derived from an EMBL/GenBank/DDBJ whole genome shotgun (WGS) entry which is preliminary data.</text>
</comment>
<dbReference type="OrthoDB" id="9803017at2"/>
<dbReference type="PATRIC" id="fig|1121015.4.peg.525"/>
<evidence type="ECO:0000313" key="5">
    <source>
        <dbReference type="Proteomes" id="UP000029385"/>
    </source>
</evidence>
<comment type="function">
    <text evidence="3">Specifically methylates the guanine in position 966 of 16S rRNA in the assembled 30S particle.</text>
</comment>